<comment type="subcellular location">
    <subcellularLocation>
        <location evidence="2">Cell membrane</location>
        <topology evidence="2">Lipid-anchor</topology>
        <topology evidence="2">GPI-anchor</topology>
    </subcellularLocation>
</comment>
<keyword evidence="5" id="KW-0336">GPI-anchor</keyword>
<accession>A0A314YEL8</accession>
<dbReference type="Pfam" id="PF00394">
    <property type="entry name" value="Cu-oxidase"/>
    <property type="match status" value="1"/>
</dbReference>
<protein>
    <submittedName>
        <fullName evidence="16">Monocopper oxidase-like protein SKS1</fullName>
    </submittedName>
</protein>
<keyword evidence="10" id="KW-0325">Glycoprotein</keyword>
<feature type="signal peptide" evidence="12">
    <location>
        <begin position="1"/>
        <end position="26"/>
    </location>
</feature>
<evidence type="ECO:0000256" key="8">
    <source>
        <dbReference type="ARBA" id="ARBA00023008"/>
    </source>
</evidence>
<sequence>MALFGLYLFTLFSLTHIVLLSTLCSAADPVVSFDFRVSYITASPLGVPQRVIAVNEKFPGPSINATTNNNVIVNVHNDLDENLLLTWSGIQMRRNSWQDGVLGTNCPIPPKWNWTYQFQVKDQIGSFFYFPSLNFQRAAGGFGSFHINNREIIAIPFNKPDGDIFITIGDWYTRNHTALRTALDAGKDLGMPDGVLINGKGPYQYNNTLVPDRIQFETINVDPGKTYRLRVHNVGVSTSLNFRIQSHNLLLAETEGYYTMQQNYTNFDIHVGQSYSFLITTDQNASSDYYIVASARFVNESLWQRVTGVAVLHYSNSKGPASGALPDPPNDVYDKTWSMNQALMHFTREYLLLVHFSQVFGFVIVRQNGSASGARPNPQGSFHYGSINITDTYVLKTVPPQIINGKLRATLNGISFSNLTTPIRLADLHKVRGAYTLDFPNKPLNRSLRNDISVINATYKGFIEIIFQNNDTTVQSFHLDGYSFFLVGMDYGEWTEDSRNRYNKWDGISRCTAQVFPGAWTAVLVSLDNPGAWNLRSQNLDRWYLGQETYLRIVNPEENGETEFGVPDNVLYCGALANLQKEQKHSSATSISGVKLFSLLMAFFTLVLYF</sequence>
<reference evidence="16 17" key="1">
    <citation type="submission" date="2018-02" db="EMBL/GenBank/DDBJ databases">
        <title>Draft genome of wild Prunus yedoensis var. nudiflora.</title>
        <authorList>
            <person name="Baek S."/>
            <person name="Kim J.-H."/>
            <person name="Choi K."/>
            <person name="Kim G.-B."/>
            <person name="Cho A."/>
            <person name="Jang H."/>
            <person name="Shin C.-H."/>
            <person name="Yu H.-J."/>
            <person name="Mun J.-H."/>
        </authorList>
    </citation>
    <scope>NUCLEOTIDE SEQUENCE [LARGE SCALE GENOMIC DNA]</scope>
    <source>
        <strain evidence="17">cv. Jeju island</strain>
        <tissue evidence="16">Leaf</tissue>
    </source>
</reference>
<evidence type="ECO:0000256" key="2">
    <source>
        <dbReference type="ARBA" id="ARBA00004609"/>
    </source>
</evidence>
<dbReference type="GO" id="GO:0005507">
    <property type="term" value="F:copper ion binding"/>
    <property type="evidence" value="ECO:0007669"/>
    <property type="project" value="InterPro"/>
</dbReference>
<organism evidence="16 17">
    <name type="scientific">Prunus yedoensis var. nudiflora</name>
    <dbReference type="NCBI Taxonomy" id="2094558"/>
    <lineage>
        <taxon>Eukaryota</taxon>
        <taxon>Viridiplantae</taxon>
        <taxon>Streptophyta</taxon>
        <taxon>Embryophyta</taxon>
        <taxon>Tracheophyta</taxon>
        <taxon>Spermatophyta</taxon>
        <taxon>Magnoliopsida</taxon>
        <taxon>eudicotyledons</taxon>
        <taxon>Gunneridae</taxon>
        <taxon>Pentapetalae</taxon>
        <taxon>rosids</taxon>
        <taxon>fabids</taxon>
        <taxon>Rosales</taxon>
        <taxon>Rosaceae</taxon>
        <taxon>Amygdaloideae</taxon>
        <taxon>Amygdaleae</taxon>
        <taxon>Prunus</taxon>
    </lineage>
</organism>
<dbReference type="InterPro" id="IPR008972">
    <property type="entry name" value="Cupredoxin"/>
</dbReference>
<dbReference type="FunFam" id="2.60.40.420:FF:000012">
    <property type="entry name" value="Monocopper oxidase-like protein"/>
    <property type="match status" value="1"/>
</dbReference>
<dbReference type="EMBL" id="PJQY01001247">
    <property type="protein sequence ID" value="PQQ04360.1"/>
    <property type="molecule type" value="Genomic_DNA"/>
</dbReference>
<keyword evidence="6" id="KW-0479">Metal-binding</keyword>
<gene>
    <name evidence="16" type="ORF">Pyn_31273</name>
</gene>
<dbReference type="STRING" id="2094558.A0A314YEL8"/>
<keyword evidence="8" id="KW-0186">Copper</keyword>
<dbReference type="Pfam" id="PF07732">
    <property type="entry name" value="Cu-oxidase_3"/>
    <property type="match status" value="1"/>
</dbReference>
<evidence type="ECO:0000256" key="7">
    <source>
        <dbReference type="ARBA" id="ARBA00022729"/>
    </source>
</evidence>
<dbReference type="FunFam" id="2.60.40.420:FF:000016">
    <property type="entry name" value="Monocopper oxidase-like protein"/>
    <property type="match status" value="1"/>
</dbReference>
<feature type="domain" description="Plastocyanin-like" evidence="13">
    <location>
        <begin position="163"/>
        <end position="317"/>
    </location>
</feature>
<dbReference type="FunFam" id="2.60.40.420:FF:000023">
    <property type="entry name" value="Monocopper oxidase-like protein SKU5"/>
    <property type="match status" value="1"/>
</dbReference>
<feature type="chain" id="PRO_5016284962" evidence="12">
    <location>
        <begin position="27"/>
        <end position="610"/>
    </location>
</feature>
<dbReference type="InterPro" id="IPR045087">
    <property type="entry name" value="Cu-oxidase_fam"/>
</dbReference>
<dbReference type="InterPro" id="IPR001117">
    <property type="entry name" value="Cu-oxidase_2nd"/>
</dbReference>
<dbReference type="GO" id="GO:0005886">
    <property type="term" value="C:plasma membrane"/>
    <property type="evidence" value="ECO:0007669"/>
    <property type="project" value="UniProtKB-SubCell"/>
</dbReference>
<dbReference type="GO" id="GO:0016491">
    <property type="term" value="F:oxidoreductase activity"/>
    <property type="evidence" value="ECO:0007669"/>
    <property type="project" value="InterPro"/>
</dbReference>
<evidence type="ECO:0000256" key="3">
    <source>
        <dbReference type="ARBA" id="ARBA00010609"/>
    </source>
</evidence>
<evidence type="ECO:0000256" key="1">
    <source>
        <dbReference type="ARBA" id="ARBA00001935"/>
    </source>
</evidence>
<proteinExistence type="inferred from homology"/>
<keyword evidence="7 12" id="KW-0732">Signal</keyword>
<keyword evidence="17" id="KW-1185">Reference proteome</keyword>
<feature type="domain" description="Plastocyanin-like" evidence="14">
    <location>
        <begin position="421"/>
        <end position="557"/>
    </location>
</feature>
<comment type="caution">
    <text evidence="16">The sequence shown here is derived from an EMBL/GenBank/DDBJ whole genome shotgun (WGS) entry which is preliminary data.</text>
</comment>
<dbReference type="AlphaFoldDB" id="A0A314YEL8"/>
<dbReference type="Gene3D" id="2.60.40.420">
    <property type="entry name" value="Cupredoxins - blue copper proteins"/>
    <property type="match status" value="3"/>
</dbReference>
<evidence type="ECO:0000256" key="5">
    <source>
        <dbReference type="ARBA" id="ARBA00022622"/>
    </source>
</evidence>
<keyword evidence="11" id="KW-0449">Lipoprotein</keyword>
<keyword evidence="9" id="KW-0472">Membrane</keyword>
<evidence type="ECO:0000256" key="4">
    <source>
        <dbReference type="ARBA" id="ARBA00022475"/>
    </source>
</evidence>
<dbReference type="SUPFAM" id="SSF49503">
    <property type="entry name" value="Cupredoxins"/>
    <property type="match status" value="3"/>
</dbReference>
<evidence type="ECO:0000313" key="16">
    <source>
        <dbReference type="EMBL" id="PQQ04360.1"/>
    </source>
</evidence>
<evidence type="ECO:0000313" key="17">
    <source>
        <dbReference type="Proteomes" id="UP000250321"/>
    </source>
</evidence>
<dbReference type="Pfam" id="PF07731">
    <property type="entry name" value="Cu-oxidase_2"/>
    <property type="match status" value="1"/>
</dbReference>
<evidence type="ECO:0000256" key="9">
    <source>
        <dbReference type="ARBA" id="ARBA00023136"/>
    </source>
</evidence>
<evidence type="ECO:0000256" key="12">
    <source>
        <dbReference type="SAM" id="SignalP"/>
    </source>
</evidence>
<keyword evidence="4" id="KW-1003">Cell membrane</keyword>
<comment type="cofactor">
    <cofactor evidence="1">
        <name>Cu cation</name>
        <dbReference type="ChEBI" id="CHEBI:23378"/>
    </cofactor>
</comment>
<evidence type="ECO:0000256" key="10">
    <source>
        <dbReference type="ARBA" id="ARBA00023180"/>
    </source>
</evidence>
<evidence type="ECO:0000256" key="11">
    <source>
        <dbReference type="ARBA" id="ARBA00023288"/>
    </source>
</evidence>
<comment type="similarity">
    <text evidence="3">Belongs to the multicopper oxidase family.</text>
</comment>
<dbReference type="InterPro" id="IPR011706">
    <property type="entry name" value="Cu-oxidase_C"/>
</dbReference>
<dbReference type="PANTHER" id="PTHR11709">
    <property type="entry name" value="MULTI-COPPER OXIDASE"/>
    <property type="match status" value="1"/>
</dbReference>
<name>A0A314YEL8_PRUYE</name>
<dbReference type="InterPro" id="IPR011707">
    <property type="entry name" value="Cu-oxidase-like_N"/>
</dbReference>
<feature type="domain" description="Plastocyanin-like" evidence="15">
    <location>
        <begin position="37"/>
        <end position="151"/>
    </location>
</feature>
<evidence type="ECO:0000259" key="13">
    <source>
        <dbReference type="Pfam" id="PF00394"/>
    </source>
</evidence>
<dbReference type="GO" id="GO:0098552">
    <property type="term" value="C:side of membrane"/>
    <property type="evidence" value="ECO:0007669"/>
    <property type="project" value="UniProtKB-KW"/>
</dbReference>
<evidence type="ECO:0000259" key="14">
    <source>
        <dbReference type="Pfam" id="PF07731"/>
    </source>
</evidence>
<evidence type="ECO:0000256" key="6">
    <source>
        <dbReference type="ARBA" id="ARBA00022723"/>
    </source>
</evidence>
<dbReference type="OrthoDB" id="2121828at2759"/>
<evidence type="ECO:0000259" key="15">
    <source>
        <dbReference type="Pfam" id="PF07732"/>
    </source>
</evidence>
<dbReference type="Proteomes" id="UP000250321">
    <property type="component" value="Unassembled WGS sequence"/>
</dbReference>
<dbReference type="PANTHER" id="PTHR11709:SF270">
    <property type="entry name" value="MONOCOPPER OXIDASE-LIKE PROTEIN SKS1"/>
    <property type="match status" value="1"/>
</dbReference>